<name>A0Q1X3_CLONN</name>
<protein>
    <submittedName>
        <fullName evidence="1">Uncharacterized protein</fullName>
    </submittedName>
</protein>
<organism evidence="1 2">
    <name type="scientific">Clostridium novyi (strain NT)</name>
    <dbReference type="NCBI Taxonomy" id="386415"/>
    <lineage>
        <taxon>Bacteria</taxon>
        <taxon>Bacillati</taxon>
        <taxon>Bacillota</taxon>
        <taxon>Clostridia</taxon>
        <taxon>Eubacteriales</taxon>
        <taxon>Clostridiaceae</taxon>
        <taxon>Clostridium</taxon>
    </lineage>
</organism>
<evidence type="ECO:0000313" key="2">
    <source>
        <dbReference type="Proteomes" id="UP000008220"/>
    </source>
</evidence>
<dbReference type="KEGG" id="cno:NT01CX_0116"/>
<evidence type="ECO:0000313" key="1">
    <source>
        <dbReference type="EMBL" id="ABK62286.1"/>
    </source>
</evidence>
<gene>
    <name evidence="1" type="ordered locus">NT01CX_0116</name>
</gene>
<dbReference type="HOGENOM" id="CLU_2218501_0_0_9"/>
<dbReference type="RefSeq" id="WP_011722615.1">
    <property type="nucleotide sequence ID" value="NC_008593.1"/>
</dbReference>
<reference evidence="1 2" key="1">
    <citation type="journal article" date="2006" name="Nat. Biotechnol.">
        <title>The genome and transcriptomes of the anti-tumor agent Clostridium novyi-NT.</title>
        <authorList>
            <person name="Bettegowda C."/>
            <person name="Huang X."/>
            <person name="Lin J."/>
            <person name="Cheong I."/>
            <person name="Kohli M."/>
            <person name="Szabo S.A."/>
            <person name="Zhang X."/>
            <person name="Diaz L.A. Jr."/>
            <person name="Velculescu V.E."/>
            <person name="Parmigiani G."/>
            <person name="Kinzler K.W."/>
            <person name="Vogelstein B."/>
            <person name="Zhou S."/>
        </authorList>
    </citation>
    <scope>NUCLEOTIDE SEQUENCE [LARGE SCALE GENOMIC DNA]</scope>
    <source>
        <strain evidence="1 2">NT</strain>
    </source>
</reference>
<dbReference type="PATRIC" id="fig|386415.7.peg.1657"/>
<keyword evidence="2" id="KW-1185">Reference proteome</keyword>
<dbReference type="Proteomes" id="UP000008220">
    <property type="component" value="Chromosome"/>
</dbReference>
<sequence>MYEIYIYEEQENNVYNKLITYAMYKSDAFMNAKGLFNWKYPSYPDDLYFLKNGYCWFISKGDDEEAYIYVSTEEVKTLNKIGLKMLSCSDDWEYPDEKIELFYEEY</sequence>
<accession>A0Q1X3</accession>
<proteinExistence type="predicted"/>
<dbReference type="STRING" id="386415.NT01CX_0116"/>
<dbReference type="AlphaFoldDB" id="A0Q1X3"/>
<dbReference type="EMBL" id="CP000382">
    <property type="protein sequence ID" value="ABK62286.1"/>
    <property type="molecule type" value="Genomic_DNA"/>
</dbReference>